<proteinExistence type="predicted"/>
<evidence type="ECO:0000259" key="3">
    <source>
        <dbReference type="PROSITE" id="PS50966"/>
    </source>
</evidence>
<comment type="caution">
    <text evidence="4">The sequence shown here is derived from an EMBL/GenBank/DDBJ whole genome shotgun (WGS) entry which is preliminary data.</text>
</comment>
<dbReference type="Proteomes" id="UP000602198">
    <property type="component" value="Unassembled WGS sequence"/>
</dbReference>
<evidence type="ECO:0000313" key="4">
    <source>
        <dbReference type="EMBL" id="MBL1078982.1"/>
    </source>
</evidence>
<sequence length="698" mass="73271">MTMRPDLLALTDDSLIALANRGIFKRAVKENATTPPAVTESQDGTVEVTFSDGIRTTLPPGTTLEASPCTCAANTVCRHRVMAVLAYRASAETGSDASEPDAPPTEPARGEAATVPADAISGDKAKPRTDDASTSPPDPAGTGERGGSASREWSPAEFTDEHLRELLGARAFTAARRAHRAGYRAKVHRPTVADPVPSVELSAVTVRFLVPNEIGYARADAARGSRTDAIALAVWAYRVADELDATAESLEVTVGASADGSAAVAATATVLPPLADLLNDGVAHAGPDLAGVFTAAGRALDSAGARWPYDALGDLLDQLAAYRDRSARHDPLRTAALMAELVARGRASARDWVPVLGTEESAQTPLRHLRLTGLGANVTGDSESRSVEVYFAHPEARIVLTLHHTVTVADGAEPPSATALAARRTGSARYSDLAAGNVVTESAVRSANRTVRLANSRVARTSVLPSSGDWSKLPPELLVTDLDAEATRLAALPPSLIRPRVRGESIRAVAVSEITDIHYLPGEQRLEAILHAPTGSALITYTHSSATPGALDALAHTLSGEAGPVHYLAGSLERQHGRLTLTPTAVVTDSKVHVPAFAATDHQLQPGTALPHQDPLAATLASALSLTAEVPHRGRRHLPPTWYDRAAETSTALRRVGLRAAGESLTALHRQLVTANDSAALALWADAHLRLLITTEQL</sequence>
<dbReference type="InterPro" id="IPR007527">
    <property type="entry name" value="Znf_SWIM"/>
</dbReference>
<keyword evidence="1" id="KW-0479">Metal-binding</keyword>
<feature type="compositionally biased region" description="Basic and acidic residues" evidence="2">
    <location>
        <begin position="121"/>
        <end position="131"/>
    </location>
</feature>
<reference evidence="4 5" key="1">
    <citation type="submission" date="2021-01" db="EMBL/GenBank/DDBJ databases">
        <title>WGS of actinomycetes isolated from Thailand.</title>
        <authorList>
            <person name="Thawai C."/>
        </authorList>
    </citation>
    <scope>NUCLEOTIDE SEQUENCE [LARGE SCALE GENOMIC DNA]</scope>
    <source>
        <strain evidence="4 5">LPG 2</strain>
    </source>
</reference>
<name>A0ABS1MEK4_9NOCA</name>
<organism evidence="4 5">
    <name type="scientific">Nocardia acididurans</name>
    <dbReference type="NCBI Taxonomy" id="2802282"/>
    <lineage>
        <taxon>Bacteria</taxon>
        <taxon>Bacillati</taxon>
        <taxon>Actinomycetota</taxon>
        <taxon>Actinomycetes</taxon>
        <taxon>Mycobacteriales</taxon>
        <taxon>Nocardiaceae</taxon>
        <taxon>Nocardia</taxon>
    </lineage>
</organism>
<keyword evidence="1" id="KW-0862">Zinc</keyword>
<evidence type="ECO:0000313" key="5">
    <source>
        <dbReference type="Proteomes" id="UP000602198"/>
    </source>
</evidence>
<evidence type="ECO:0000256" key="2">
    <source>
        <dbReference type="SAM" id="MobiDB-lite"/>
    </source>
</evidence>
<dbReference type="RefSeq" id="WP_201954839.1">
    <property type="nucleotide sequence ID" value="NZ_JAERRJ010000013.1"/>
</dbReference>
<dbReference type="PROSITE" id="PS50966">
    <property type="entry name" value="ZF_SWIM"/>
    <property type="match status" value="1"/>
</dbReference>
<protein>
    <recommendedName>
        <fullName evidence="3">SWIM-type domain-containing protein</fullName>
    </recommendedName>
</protein>
<feature type="domain" description="SWIM-type" evidence="3">
    <location>
        <begin position="54"/>
        <end position="88"/>
    </location>
</feature>
<feature type="region of interest" description="Disordered" evidence="2">
    <location>
        <begin position="91"/>
        <end position="157"/>
    </location>
</feature>
<keyword evidence="1" id="KW-0863">Zinc-finger</keyword>
<keyword evidence="5" id="KW-1185">Reference proteome</keyword>
<gene>
    <name evidence="4" type="ORF">JK358_31720</name>
</gene>
<accession>A0ABS1MEK4</accession>
<evidence type="ECO:0000256" key="1">
    <source>
        <dbReference type="PROSITE-ProRule" id="PRU00325"/>
    </source>
</evidence>
<dbReference type="EMBL" id="JAERRJ010000013">
    <property type="protein sequence ID" value="MBL1078982.1"/>
    <property type="molecule type" value="Genomic_DNA"/>
</dbReference>